<gene>
    <name evidence="5" type="ORF">L8U61_00925</name>
</gene>
<evidence type="ECO:0000313" key="6">
    <source>
        <dbReference type="Proteomes" id="UP001146453"/>
    </source>
</evidence>
<keyword evidence="6" id="KW-1185">Reference proteome</keyword>
<name>A0ABT4R578_9CORY</name>
<keyword evidence="2" id="KW-0238">DNA-binding</keyword>
<organism evidence="5 6">
    <name type="scientific">Corynebacterium lehmanniae</name>
    <dbReference type="NCBI Taxonomy" id="2913497"/>
    <lineage>
        <taxon>Bacteria</taxon>
        <taxon>Bacillati</taxon>
        <taxon>Actinomycetota</taxon>
        <taxon>Actinomycetes</taxon>
        <taxon>Mycobacteriales</taxon>
        <taxon>Corynebacteriaceae</taxon>
        <taxon>Corynebacterium</taxon>
    </lineage>
</organism>
<dbReference type="PROSITE" id="PS52050">
    <property type="entry name" value="WYL"/>
    <property type="match status" value="1"/>
</dbReference>
<proteinExistence type="predicted"/>
<dbReference type="Pfam" id="PF13280">
    <property type="entry name" value="WYL"/>
    <property type="match status" value="1"/>
</dbReference>
<dbReference type="PANTHER" id="PTHR34580">
    <property type="match status" value="1"/>
</dbReference>
<dbReference type="Proteomes" id="UP001146453">
    <property type="component" value="Unassembled WGS sequence"/>
</dbReference>
<protein>
    <submittedName>
        <fullName evidence="5">YafY family transcriptional regulator</fullName>
    </submittedName>
</protein>
<sequence>MEKNDRMANTTQRVLQLLGLLQARTTWQASALASELGVTERTVRRDIARLRDMGYPVNSSSGIEGGYQLGTGRHLPPLLLDDTEAVALVASLRMMALNGTDNAGTAALRALAKIDHILPPHLRALASAVDNATTALPHERPTVELQLLTQLATSQRDHTLVRFTYSKPNGTSSTREVEPARLMTQGELWYLQAFDKSRDDWRTFRLDRISNAQTTCWGFTPKVPPPPDFSSDIAKRYPCVIRVELESSPELVAERIPPPYRTDLEVAKNGCTFVTGAPDWDDLAWHLLWVCRDLDCRMKLDASAESDHLRTALHNIGQAALLLAQA</sequence>
<dbReference type="InterPro" id="IPR036390">
    <property type="entry name" value="WH_DNA-bd_sf"/>
</dbReference>
<dbReference type="InterPro" id="IPR018356">
    <property type="entry name" value="Tscrpt_reg_HTH_DeoR_CS"/>
</dbReference>
<dbReference type="PANTHER" id="PTHR34580:SF3">
    <property type="entry name" value="PROTEIN PAFB"/>
    <property type="match status" value="1"/>
</dbReference>
<dbReference type="Pfam" id="PF08279">
    <property type="entry name" value="HTH_11"/>
    <property type="match status" value="1"/>
</dbReference>
<comment type="caution">
    <text evidence="5">The sequence shown here is derived from an EMBL/GenBank/DDBJ whole genome shotgun (WGS) entry which is preliminary data.</text>
</comment>
<dbReference type="InterPro" id="IPR036388">
    <property type="entry name" value="WH-like_DNA-bd_sf"/>
</dbReference>
<evidence type="ECO:0000256" key="1">
    <source>
        <dbReference type="ARBA" id="ARBA00023015"/>
    </source>
</evidence>
<keyword evidence="3" id="KW-0804">Transcription</keyword>
<dbReference type="EMBL" id="JAKMUR010000001">
    <property type="protein sequence ID" value="MCZ9290704.1"/>
    <property type="molecule type" value="Genomic_DNA"/>
</dbReference>
<dbReference type="InterPro" id="IPR013196">
    <property type="entry name" value="HTH_11"/>
</dbReference>
<dbReference type="SUPFAM" id="SSF46785">
    <property type="entry name" value="Winged helix' DNA-binding domain"/>
    <property type="match status" value="1"/>
</dbReference>
<dbReference type="PROSITE" id="PS51000">
    <property type="entry name" value="HTH_DEOR_2"/>
    <property type="match status" value="1"/>
</dbReference>
<evidence type="ECO:0000256" key="3">
    <source>
        <dbReference type="ARBA" id="ARBA00023163"/>
    </source>
</evidence>
<keyword evidence="1" id="KW-0805">Transcription regulation</keyword>
<dbReference type="Gene3D" id="1.10.10.10">
    <property type="entry name" value="Winged helix-like DNA-binding domain superfamily/Winged helix DNA-binding domain"/>
    <property type="match status" value="1"/>
</dbReference>
<evidence type="ECO:0000313" key="5">
    <source>
        <dbReference type="EMBL" id="MCZ9290704.1"/>
    </source>
</evidence>
<dbReference type="InterPro" id="IPR001034">
    <property type="entry name" value="DeoR_HTH"/>
</dbReference>
<evidence type="ECO:0000256" key="2">
    <source>
        <dbReference type="ARBA" id="ARBA00023125"/>
    </source>
</evidence>
<evidence type="ECO:0000259" key="4">
    <source>
        <dbReference type="PROSITE" id="PS51000"/>
    </source>
</evidence>
<dbReference type="InterPro" id="IPR051534">
    <property type="entry name" value="CBASS_pafABC_assoc_protein"/>
</dbReference>
<accession>A0ABT4R578</accession>
<dbReference type="RefSeq" id="WP_236883586.1">
    <property type="nucleotide sequence ID" value="NZ_JAKMUR010000001.1"/>
</dbReference>
<dbReference type="PROSITE" id="PS00894">
    <property type="entry name" value="HTH_DEOR_1"/>
    <property type="match status" value="1"/>
</dbReference>
<dbReference type="InterPro" id="IPR026881">
    <property type="entry name" value="WYL_dom"/>
</dbReference>
<feature type="domain" description="HTH deoR-type" evidence="4">
    <location>
        <begin position="10"/>
        <end position="65"/>
    </location>
</feature>
<reference evidence="5" key="1">
    <citation type="submission" date="2022-02" db="EMBL/GenBank/DDBJ databases">
        <title>Corynebacterium sp. from urogenital microbiome.</title>
        <authorList>
            <person name="Cappelli E.A."/>
            <person name="Ribeiro T.G."/>
            <person name="Peixe L."/>
        </authorList>
    </citation>
    <scope>NUCLEOTIDE SEQUENCE</scope>
    <source>
        <strain evidence="5">C8Ua_144</strain>
    </source>
</reference>